<dbReference type="EMBL" id="MU857132">
    <property type="protein sequence ID" value="KAK4149710.1"/>
    <property type="molecule type" value="Genomic_DNA"/>
</dbReference>
<name>A0AAN6VE90_9PEZI</name>
<keyword evidence="2" id="KW-1185">Reference proteome</keyword>
<evidence type="ECO:0000313" key="1">
    <source>
        <dbReference type="EMBL" id="KAK4149710.1"/>
    </source>
</evidence>
<evidence type="ECO:0000313" key="2">
    <source>
        <dbReference type="Proteomes" id="UP001302745"/>
    </source>
</evidence>
<dbReference type="AlphaFoldDB" id="A0AAN6VE90"/>
<reference evidence="1" key="1">
    <citation type="journal article" date="2023" name="Mol. Phylogenet. Evol.">
        <title>Genome-scale phylogeny and comparative genomics of the fungal order Sordariales.</title>
        <authorList>
            <person name="Hensen N."/>
            <person name="Bonometti L."/>
            <person name="Westerberg I."/>
            <person name="Brannstrom I.O."/>
            <person name="Guillou S."/>
            <person name="Cros-Aarteil S."/>
            <person name="Calhoun S."/>
            <person name="Haridas S."/>
            <person name="Kuo A."/>
            <person name="Mondo S."/>
            <person name="Pangilinan J."/>
            <person name="Riley R."/>
            <person name="LaButti K."/>
            <person name="Andreopoulos B."/>
            <person name="Lipzen A."/>
            <person name="Chen C."/>
            <person name="Yan M."/>
            <person name="Daum C."/>
            <person name="Ng V."/>
            <person name="Clum A."/>
            <person name="Steindorff A."/>
            <person name="Ohm R.A."/>
            <person name="Martin F."/>
            <person name="Silar P."/>
            <person name="Natvig D.O."/>
            <person name="Lalanne C."/>
            <person name="Gautier V."/>
            <person name="Ament-Velasquez S.L."/>
            <person name="Kruys A."/>
            <person name="Hutchinson M.I."/>
            <person name="Powell A.J."/>
            <person name="Barry K."/>
            <person name="Miller A.N."/>
            <person name="Grigoriev I.V."/>
            <person name="Debuchy R."/>
            <person name="Gladieux P."/>
            <person name="Hiltunen Thoren M."/>
            <person name="Johannesson H."/>
        </authorList>
    </citation>
    <scope>NUCLEOTIDE SEQUENCE</scope>
    <source>
        <strain evidence="1">CBS 538.74</strain>
    </source>
</reference>
<accession>A0AAN6VE90</accession>
<gene>
    <name evidence="1" type="ORF">C8A00DRAFT_37696</name>
</gene>
<proteinExistence type="predicted"/>
<protein>
    <submittedName>
        <fullName evidence="1">Uncharacterized protein</fullName>
    </submittedName>
</protein>
<dbReference type="Proteomes" id="UP001302745">
    <property type="component" value="Unassembled WGS sequence"/>
</dbReference>
<sequence>MYQSCDIAQAEIVEKENSGLDQAIEQFWADYSPPSAEWTLVNLWDQSHILERSNSLLSVCFNFFTGNLFVNGYPLSKLPLDYQQHQTFCELFGEQILDVGPSTQLVVRAVPQTDQSDSAADDDSLEVWEYIPRGHLDKDLPNSFVNGYAHWLNLSTDEVEFRPISQKWMTNMDSSRRRTRAVSAKREDDL</sequence>
<reference evidence="1" key="2">
    <citation type="submission" date="2023-05" db="EMBL/GenBank/DDBJ databases">
        <authorList>
            <consortium name="Lawrence Berkeley National Laboratory"/>
            <person name="Steindorff A."/>
            <person name="Hensen N."/>
            <person name="Bonometti L."/>
            <person name="Westerberg I."/>
            <person name="Brannstrom I.O."/>
            <person name="Guillou S."/>
            <person name="Cros-Aarteil S."/>
            <person name="Calhoun S."/>
            <person name="Haridas S."/>
            <person name="Kuo A."/>
            <person name="Mondo S."/>
            <person name="Pangilinan J."/>
            <person name="Riley R."/>
            <person name="Labutti K."/>
            <person name="Andreopoulos B."/>
            <person name="Lipzen A."/>
            <person name="Chen C."/>
            <person name="Yanf M."/>
            <person name="Daum C."/>
            <person name="Ng V."/>
            <person name="Clum A."/>
            <person name="Ohm R."/>
            <person name="Martin F."/>
            <person name="Silar P."/>
            <person name="Natvig D."/>
            <person name="Lalanne C."/>
            <person name="Gautier V."/>
            <person name="Ament-Velasquez S.L."/>
            <person name="Kruys A."/>
            <person name="Hutchinson M.I."/>
            <person name="Powell A.J."/>
            <person name="Barry K."/>
            <person name="Miller A.N."/>
            <person name="Grigoriev I.V."/>
            <person name="Debuchy R."/>
            <person name="Gladieux P."/>
            <person name="Thoren M.H."/>
            <person name="Johannesson H."/>
        </authorList>
    </citation>
    <scope>NUCLEOTIDE SEQUENCE</scope>
    <source>
        <strain evidence="1">CBS 538.74</strain>
    </source>
</reference>
<comment type="caution">
    <text evidence="1">The sequence shown here is derived from an EMBL/GenBank/DDBJ whole genome shotgun (WGS) entry which is preliminary data.</text>
</comment>
<organism evidence="1 2">
    <name type="scientific">Chaetomidium leptoderma</name>
    <dbReference type="NCBI Taxonomy" id="669021"/>
    <lineage>
        <taxon>Eukaryota</taxon>
        <taxon>Fungi</taxon>
        <taxon>Dikarya</taxon>
        <taxon>Ascomycota</taxon>
        <taxon>Pezizomycotina</taxon>
        <taxon>Sordariomycetes</taxon>
        <taxon>Sordariomycetidae</taxon>
        <taxon>Sordariales</taxon>
        <taxon>Chaetomiaceae</taxon>
        <taxon>Chaetomidium</taxon>
    </lineage>
</organism>